<feature type="transmembrane region" description="Helical" evidence="6">
    <location>
        <begin position="45"/>
        <end position="69"/>
    </location>
</feature>
<accession>A0A1H0DIE1</accession>
<evidence type="ECO:0000313" key="8">
    <source>
        <dbReference type="EMBL" id="SDN70037.1"/>
    </source>
</evidence>
<evidence type="ECO:0000256" key="1">
    <source>
        <dbReference type="ARBA" id="ARBA00004651"/>
    </source>
</evidence>
<feature type="transmembrane region" description="Helical" evidence="6">
    <location>
        <begin position="76"/>
        <end position="95"/>
    </location>
</feature>
<dbReference type="STRING" id="1005944.SAMN05192576_2583"/>
<name>A0A1H0DIE1_9ACTN</name>
<comment type="subcellular location">
    <subcellularLocation>
        <location evidence="1">Cell membrane</location>
        <topology evidence="1">Multi-pass membrane protein</topology>
    </subcellularLocation>
</comment>
<dbReference type="PANTHER" id="PTHR40077">
    <property type="entry name" value="MEMBRANE PROTEIN-RELATED"/>
    <property type="match status" value="1"/>
</dbReference>
<dbReference type="OrthoDB" id="9342687at2"/>
<dbReference type="AlphaFoldDB" id="A0A1H0DIE1"/>
<evidence type="ECO:0000256" key="2">
    <source>
        <dbReference type="ARBA" id="ARBA00022475"/>
    </source>
</evidence>
<keyword evidence="4 6" id="KW-1133">Transmembrane helix</keyword>
<keyword evidence="2" id="KW-1003">Cell membrane</keyword>
<gene>
    <name evidence="8" type="ORF">SAMN05192576_2583</name>
</gene>
<evidence type="ECO:0000256" key="6">
    <source>
        <dbReference type="SAM" id="Phobius"/>
    </source>
</evidence>
<evidence type="ECO:0000256" key="5">
    <source>
        <dbReference type="ARBA" id="ARBA00023136"/>
    </source>
</evidence>
<dbReference type="NCBIfam" id="TIGR03954">
    <property type="entry name" value="integ_memb_HG"/>
    <property type="match status" value="1"/>
</dbReference>
<organism evidence="8 9">
    <name type="scientific">Nocardioides szechwanensis</name>
    <dbReference type="NCBI Taxonomy" id="1005944"/>
    <lineage>
        <taxon>Bacteria</taxon>
        <taxon>Bacillati</taxon>
        <taxon>Actinomycetota</taxon>
        <taxon>Actinomycetes</taxon>
        <taxon>Propionibacteriales</taxon>
        <taxon>Nocardioidaceae</taxon>
        <taxon>Nocardioides</taxon>
    </lineage>
</organism>
<feature type="domain" description="DUF3817" evidence="7">
    <location>
        <begin position="5"/>
        <end position="100"/>
    </location>
</feature>
<dbReference type="GO" id="GO:0005886">
    <property type="term" value="C:plasma membrane"/>
    <property type="evidence" value="ECO:0007669"/>
    <property type="project" value="UniProtKB-SubCell"/>
</dbReference>
<dbReference type="RefSeq" id="WP_091025226.1">
    <property type="nucleotide sequence ID" value="NZ_BKAE01000013.1"/>
</dbReference>
<reference evidence="8 9" key="1">
    <citation type="submission" date="2016-10" db="EMBL/GenBank/DDBJ databases">
        <authorList>
            <person name="de Groot N.N."/>
        </authorList>
    </citation>
    <scope>NUCLEOTIDE SEQUENCE [LARGE SCALE GENOMIC DNA]</scope>
    <source>
        <strain evidence="8 9">CGMCC 1.11147</strain>
    </source>
</reference>
<dbReference type="Proteomes" id="UP000199004">
    <property type="component" value="Unassembled WGS sequence"/>
</dbReference>
<evidence type="ECO:0000256" key="4">
    <source>
        <dbReference type="ARBA" id="ARBA00022989"/>
    </source>
</evidence>
<sequence length="116" mass="12725">MTGTLTRYRVMATVVGVLLIVLILIGMPLKYLFEDGSGAQEAGEWITTNLGVAHGWLYMIFLVTAFLLSRKAGWELGFTIVTLLCGTVPVLSFWAEHRATARVRAEHTDELTPSAA</sequence>
<evidence type="ECO:0000256" key="3">
    <source>
        <dbReference type="ARBA" id="ARBA00022692"/>
    </source>
</evidence>
<proteinExistence type="predicted"/>
<dbReference type="EMBL" id="FNIC01000004">
    <property type="protein sequence ID" value="SDN70037.1"/>
    <property type="molecule type" value="Genomic_DNA"/>
</dbReference>
<keyword evidence="9" id="KW-1185">Reference proteome</keyword>
<dbReference type="Pfam" id="PF12823">
    <property type="entry name" value="DUF3817"/>
    <property type="match status" value="1"/>
</dbReference>
<protein>
    <submittedName>
        <fullName evidence="8">Integral membrane protein</fullName>
    </submittedName>
</protein>
<keyword evidence="5 6" id="KW-0472">Membrane</keyword>
<dbReference type="PANTHER" id="PTHR40077:SF2">
    <property type="entry name" value="MEMBRANE PROTEIN"/>
    <property type="match status" value="1"/>
</dbReference>
<feature type="transmembrane region" description="Helical" evidence="6">
    <location>
        <begin position="12"/>
        <end position="33"/>
    </location>
</feature>
<evidence type="ECO:0000313" key="9">
    <source>
        <dbReference type="Proteomes" id="UP000199004"/>
    </source>
</evidence>
<evidence type="ECO:0000259" key="7">
    <source>
        <dbReference type="Pfam" id="PF12823"/>
    </source>
</evidence>
<dbReference type="InterPro" id="IPR023845">
    <property type="entry name" value="DUF3817_TM"/>
</dbReference>
<keyword evidence="3 6" id="KW-0812">Transmembrane</keyword>